<dbReference type="SUPFAM" id="SSF50952">
    <property type="entry name" value="Soluble quinoprotein glucose dehydrogenase"/>
    <property type="match status" value="1"/>
</dbReference>
<dbReference type="EMBL" id="ASRX01000052">
    <property type="protein sequence ID" value="EYF03047.1"/>
    <property type="molecule type" value="Genomic_DNA"/>
</dbReference>
<protein>
    <recommendedName>
        <fullName evidence="2">Glucose/Sorbosone dehydrogenase domain-containing protein</fullName>
    </recommendedName>
</protein>
<dbReference type="Gene3D" id="2.120.10.30">
    <property type="entry name" value="TolB, C-terminal domain"/>
    <property type="match status" value="1"/>
</dbReference>
<proteinExistence type="predicted"/>
<evidence type="ECO:0000313" key="3">
    <source>
        <dbReference type="EMBL" id="EYF03047.1"/>
    </source>
</evidence>
<dbReference type="Proteomes" id="UP000019678">
    <property type="component" value="Unassembled WGS sequence"/>
</dbReference>
<dbReference type="STRING" id="1192034.CAP_6310"/>
<dbReference type="InterPro" id="IPR012938">
    <property type="entry name" value="Glc/Sorbosone_DH"/>
</dbReference>
<organism evidence="3 4">
    <name type="scientific">Chondromyces apiculatus DSM 436</name>
    <dbReference type="NCBI Taxonomy" id="1192034"/>
    <lineage>
        <taxon>Bacteria</taxon>
        <taxon>Pseudomonadati</taxon>
        <taxon>Myxococcota</taxon>
        <taxon>Polyangia</taxon>
        <taxon>Polyangiales</taxon>
        <taxon>Polyangiaceae</taxon>
        <taxon>Chondromyces</taxon>
    </lineage>
</organism>
<evidence type="ECO:0000259" key="2">
    <source>
        <dbReference type="Pfam" id="PF07995"/>
    </source>
</evidence>
<feature type="domain" description="Glucose/Sorbosone dehydrogenase" evidence="2">
    <location>
        <begin position="125"/>
        <end position="443"/>
    </location>
</feature>
<feature type="region of interest" description="Disordered" evidence="1">
    <location>
        <begin position="57"/>
        <end position="105"/>
    </location>
</feature>
<dbReference type="eggNOG" id="COG2133">
    <property type="taxonomic scope" value="Bacteria"/>
</dbReference>
<feature type="compositionally biased region" description="Gly residues" evidence="1">
    <location>
        <begin position="67"/>
        <end position="97"/>
    </location>
</feature>
<dbReference type="PANTHER" id="PTHR19328:SF75">
    <property type="entry name" value="ALDOSE SUGAR DEHYDROGENASE YLII"/>
    <property type="match status" value="1"/>
</dbReference>
<dbReference type="InterPro" id="IPR011041">
    <property type="entry name" value="Quinoprot_gluc/sorb_DH_b-prop"/>
</dbReference>
<sequence length="479" mass="50730">MKGTNARPLTGKVFTSTLGDRVGFWSMMGTKLRLSRLVLIGMGTVGVALAMNACGSDDSGGSEATGPGSGGGSTSTSSGGGGNTGGAGGSGTGGDGGSSTSLANCDAPVGTLPPLRLAEVVSGLDRPVFVTSEPDDPERLLVLEQRGRIQLVDHGVVQEEPFLDINNIIDPPGGGGDEYGLLGLALHPDYAQNGRFFVYYTRDPSNTFVVAEYRRSQSDANLADPEGEEIFEISPGQDHPHYSNHNGGALAFGGDGYLYIGVGDGGSGGDPNNNAQNLSRREGKILRLDVDNPQTAPSGNLPGGDPFIWDYGVRNPWRMSFDVCTDDLYIGDVGQDRLEEIDIEPAGQGHRNYGWRIMEGTLCFNPSSNCPTEGLTLPVVEFNHNSPEPENVSISINGGHVYRGSRIPALRGTYLFGDYNRNWVKTLVWRDGSLVSEGDLSEDLQSGALLQNMSSFGQDAAGEVYVVDLAGTIYRIEPE</sequence>
<dbReference type="Pfam" id="PF07995">
    <property type="entry name" value="GSDH"/>
    <property type="match status" value="1"/>
</dbReference>
<name>A0A017T272_9BACT</name>
<dbReference type="InterPro" id="IPR011042">
    <property type="entry name" value="6-blade_b-propeller_TolB-like"/>
</dbReference>
<accession>A0A017T272</accession>
<comment type="caution">
    <text evidence="3">The sequence shown here is derived from an EMBL/GenBank/DDBJ whole genome shotgun (WGS) entry which is preliminary data.</text>
</comment>
<evidence type="ECO:0000313" key="4">
    <source>
        <dbReference type="Proteomes" id="UP000019678"/>
    </source>
</evidence>
<dbReference type="PANTHER" id="PTHR19328">
    <property type="entry name" value="HEDGEHOG-INTERACTING PROTEIN"/>
    <property type="match status" value="1"/>
</dbReference>
<gene>
    <name evidence="3" type="ORF">CAP_6310</name>
</gene>
<evidence type="ECO:0000256" key="1">
    <source>
        <dbReference type="SAM" id="MobiDB-lite"/>
    </source>
</evidence>
<dbReference type="AlphaFoldDB" id="A0A017T272"/>
<keyword evidence="4" id="KW-1185">Reference proteome</keyword>
<reference evidence="3 4" key="1">
    <citation type="submission" date="2013-05" db="EMBL/GenBank/DDBJ databases">
        <title>Genome assembly of Chondromyces apiculatus DSM 436.</title>
        <authorList>
            <person name="Sharma G."/>
            <person name="Khatri I."/>
            <person name="Kaur C."/>
            <person name="Mayilraj S."/>
            <person name="Subramanian S."/>
        </authorList>
    </citation>
    <scope>NUCLEOTIDE SEQUENCE [LARGE SCALE GENOMIC DNA]</scope>
    <source>
        <strain evidence="3 4">DSM 436</strain>
    </source>
</reference>